<reference evidence="2 3" key="1">
    <citation type="submission" date="2019-01" db="EMBL/GenBank/DDBJ databases">
        <title>Draft genome sequence of Psathyrella aberdarensis IHI B618.</title>
        <authorList>
            <person name="Buettner E."/>
            <person name="Kellner H."/>
        </authorList>
    </citation>
    <scope>NUCLEOTIDE SEQUENCE [LARGE SCALE GENOMIC DNA]</scope>
    <source>
        <strain evidence="2 3">IHI B618</strain>
    </source>
</reference>
<sequence length="115" mass="12111">MFSFCSIGRDFGDRVPPTPASPDSGDASPTATRLPPEALPSIAPADIAKAIRLSLAACGLMLSDNPALSGTPEGTIQPATNQYPTAPVSDQTRYLLRPASSVKLTDRAQCSLRRR</sequence>
<comment type="caution">
    <text evidence="2">The sequence shown here is derived from an EMBL/GenBank/DDBJ whole genome shotgun (WGS) entry which is preliminary data.</text>
</comment>
<organism evidence="2 3">
    <name type="scientific">Candolleomyces aberdarensis</name>
    <dbReference type="NCBI Taxonomy" id="2316362"/>
    <lineage>
        <taxon>Eukaryota</taxon>
        <taxon>Fungi</taxon>
        <taxon>Dikarya</taxon>
        <taxon>Basidiomycota</taxon>
        <taxon>Agaricomycotina</taxon>
        <taxon>Agaricomycetes</taxon>
        <taxon>Agaricomycetidae</taxon>
        <taxon>Agaricales</taxon>
        <taxon>Agaricineae</taxon>
        <taxon>Psathyrellaceae</taxon>
        <taxon>Candolleomyces</taxon>
    </lineage>
</organism>
<protein>
    <submittedName>
        <fullName evidence="2">Uncharacterized protein</fullName>
    </submittedName>
</protein>
<evidence type="ECO:0000256" key="1">
    <source>
        <dbReference type="SAM" id="MobiDB-lite"/>
    </source>
</evidence>
<dbReference type="AlphaFoldDB" id="A0A4Q2D3H3"/>
<proteinExistence type="predicted"/>
<keyword evidence="3" id="KW-1185">Reference proteome</keyword>
<evidence type="ECO:0000313" key="2">
    <source>
        <dbReference type="EMBL" id="RXW13539.1"/>
    </source>
</evidence>
<name>A0A4Q2D3H3_9AGAR</name>
<feature type="region of interest" description="Disordered" evidence="1">
    <location>
        <begin position="1"/>
        <end position="38"/>
    </location>
</feature>
<feature type="region of interest" description="Disordered" evidence="1">
    <location>
        <begin position="66"/>
        <end position="87"/>
    </location>
</feature>
<gene>
    <name evidence="2" type="ORF">EST38_g12310</name>
</gene>
<dbReference type="EMBL" id="SDEE01000887">
    <property type="protein sequence ID" value="RXW13539.1"/>
    <property type="molecule type" value="Genomic_DNA"/>
</dbReference>
<accession>A0A4Q2D3H3</accession>
<dbReference type="Proteomes" id="UP000290288">
    <property type="component" value="Unassembled WGS sequence"/>
</dbReference>
<evidence type="ECO:0000313" key="3">
    <source>
        <dbReference type="Proteomes" id="UP000290288"/>
    </source>
</evidence>